<keyword evidence="3" id="KW-0808">Transferase</keyword>
<evidence type="ECO:0000313" key="4">
    <source>
        <dbReference type="Proteomes" id="UP000811545"/>
    </source>
</evidence>
<dbReference type="PANTHER" id="PTHR12526">
    <property type="entry name" value="GLYCOSYLTRANSFERASE"/>
    <property type="match status" value="1"/>
</dbReference>
<dbReference type="CDD" id="cd03801">
    <property type="entry name" value="GT4_PimA-like"/>
    <property type="match status" value="1"/>
</dbReference>
<dbReference type="Pfam" id="PF13439">
    <property type="entry name" value="Glyco_transf_4"/>
    <property type="match status" value="1"/>
</dbReference>
<protein>
    <submittedName>
        <fullName evidence="3">Poly(Glycerol-phosphate) alpha-glucosyltransferase</fullName>
        <ecNumber evidence="3">2.4.1.52</ecNumber>
    </submittedName>
</protein>
<dbReference type="InterPro" id="IPR028098">
    <property type="entry name" value="Glyco_trans_4-like_N"/>
</dbReference>
<evidence type="ECO:0000313" key="3">
    <source>
        <dbReference type="EMBL" id="MBT9145824.1"/>
    </source>
</evidence>
<evidence type="ECO:0000259" key="2">
    <source>
        <dbReference type="Pfam" id="PF13439"/>
    </source>
</evidence>
<reference evidence="3 4" key="1">
    <citation type="journal article" date="2021" name="bioRxiv">
        <title>Unique metabolic strategies in Hadean analogues reveal hints for primordial physiology.</title>
        <authorList>
            <person name="Nobu M.K."/>
            <person name="Nakai R."/>
            <person name="Tamazawa S."/>
            <person name="Mori H."/>
            <person name="Toyoda A."/>
            <person name="Ijiri A."/>
            <person name="Suzuki S."/>
            <person name="Kurokawa K."/>
            <person name="Kamagata Y."/>
            <person name="Tamaki H."/>
        </authorList>
    </citation>
    <scope>NUCLEOTIDE SEQUENCE [LARGE SCALE GENOMIC DNA]</scope>
    <source>
        <strain evidence="3">BS525</strain>
    </source>
</reference>
<dbReference type="PANTHER" id="PTHR12526:SF630">
    <property type="entry name" value="GLYCOSYLTRANSFERASE"/>
    <property type="match status" value="1"/>
</dbReference>
<dbReference type="InterPro" id="IPR001296">
    <property type="entry name" value="Glyco_trans_1"/>
</dbReference>
<gene>
    <name evidence="3" type="primary">tagE</name>
    <name evidence="3" type="ORF">DDT42_01701</name>
</gene>
<dbReference type="AlphaFoldDB" id="A0A9E2BMR4"/>
<dbReference type="EC" id="2.4.1.52" evidence="3"/>
<keyword evidence="3" id="KW-0328">Glycosyltransferase</keyword>
<dbReference type="GO" id="GO:0047265">
    <property type="term" value="F:poly(glycerol-phosphate) alpha-glucosyltransferase activity"/>
    <property type="evidence" value="ECO:0007669"/>
    <property type="project" value="UniProtKB-EC"/>
</dbReference>
<feature type="domain" description="Glycosyltransferase subfamily 4-like N-terminal" evidence="2">
    <location>
        <begin position="3"/>
        <end position="172"/>
    </location>
</feature>
<feature type="domain" description="Glycosyl transferase family 1" evidence="1">
    <location>
        <begin position="183"/>
        <end position="341"/>
    </location>
</feature>
<organism evidence="3 4">
    <name type="scientific">Psychracetigena formicireducens</name>
    <dbReference type="NCBI Taxonomy" id="2986056"/>
    <lineage>
        <taxon>Bacteria</taxon>
        <taxon>Bacillati</taxon>
        <taxon>Candidatus Lithacetigenota</taxon>
        <taxon>Candidatus Psychracetigena</taxon>
    </lineage>
</organism>
<dbReference type="Proteomes" id="UP000811545">
    <property type="component" value="Unassembled WGS sequence"/>
</dbReference>
<comment type="caution">
    <text evidence="3">The sequence shown here is derived from an EMBL/GenBank/DDBJ whole genome shotgun (WGS) entry which is preliminary data.</text>
</comment>
<dbReference type="SUPFAM" id="SSF53756">
    <property type="entry name" value="UDP-Glycosyltransferase/glycogen phosphorylase"/>
    <property type="match status" value="1"/>
</dbReference>
<evidence type="ECO:0000259" key="1">
    <source>
        <dbReference type="Pfam" id="PF00534"/>
    </source>
</evidence>
<dbReference type="Pfam" id="PF00534">
    <property type="entry name" value="Glycos_transf_1"/>
    <property type="match status" value="1"/>
</dbReference>
<dbReference type="EMBL" id="QLTW01000185">
    <property type="protein sequence ID" value="MBT9145824.1"/>
    <property type="molecule type" value="Genomic_DNA"/>
</dbReference>
<proteinExistence type="predicted"/>
<accession>A0A9E2BMR4</accession>
<sequence length="368" mass="41783">MKGGAEKRVYEISKRLVVRGHEVHWFGLKWWDGKNDIGMDGVHLHGIGKWDNLYVNGRRSIREGLYFGIKTLTGLKGDFDVIDCQQFPYFSCFSAKVHSLLNKSKLVITWYEIWGDYWFEYLGKKGIFGWSVERMIAKIPHLAIPISEKIKEDLKSLGVSEEIMRVVPNGVDFYGLQGIKPSSERFDVIYVGRLISHKNVDILLKAISVVKKEISNVTCGIIGDGPEMNKLKVLSTELELNDNVKFFGFIENDEDVYARMKASKVFVLPSTREGFPNTIVEANSCGLPAIIVRHKNNAGVGVVKDGYNGFILNLSPEEIAKRIIICLLQDENTRDKLSRNALGFAKIHDWDVIVDKIERVYKDGVLQR</sequence>
<name>A0A9E2BMR4_PSYF1</name>
<dbReference type="Gene3D" id="3.40.50.2000">
    <property type="entry name" value="Glycogen Phosphorylase B"/>
    <property type="match status" value="2"/>
</dbReference>